<evidence type="ECO:0000313" key="12">
    <source>
        <dbReference type="Proteomes" id="UP001642484"/>
    </source>
</evidence>
<keyword evidence="4" id="KW-0658">Purine biosynthesis</keyword>
<comment type="pathway">
    <text evidence="1">Purine metabolism; IMP biosynthesis via de novo pathway; N(2)-formyl-N(1)-(5-phospho-D-ribosyl)glycinamide from N(1)-(5-phospho-D-ribosyl)glycinamide (10-formyl THF route): step 1/1.</text>
</comment>
<feature type="domain" description="Formyl transferase N-terminal" evidence="10">
    <location>
        <begin position="6"/>
        <end position="188"/>
    </location>
</feature>
<dbReference type="EMBL" id="CAXAMN010028728">
    <property type="protein sequence ID" value="CAK9117519.1"/>
    <property type="molecule type" value="Genomic_DNA"/>
</dbReference>
<evidence type="ECO:0000256" key="7">
    <source>
        <dbReference type="ARBA" id="ARBA00041682"/>
    </source>
</evidence>
<organism evidence="11 12">
    <name type="scientific">Durusdinium trenchii</name>
    <dbReference type="NCBI Taxonomy" id="1381693"/>
    <lineage>
        <taxon>Eukaryota</taxon>
        <taxon>Sar</taxon>
        <taxon>Alveolata</taxon>
        <taxon>Dinophyceae</taxon>
        <taxon>Suessiales</taxon>
        <taxon>Symbiodiniaceae</taxon>
        <taxon>Durusdinium</taxon>
    </lineage>
</organism>
<dbReference type="Pfam" id="PF00551">
    <property type="entry name" value="Formyl_trans_N"/>
    <property type="match status" value="1"/>
</dbReference>
<dbReference type="PANTHER" id="PTHR43369">
    <property type="entry name" value="PHOSPHORIBOSYLGLYCINAMIDE FORMYLTRANSFERASE"/>
    <property type="match status" value="1"/>
</dbReference>
<dbReference type="SUPFAM" id="SSF48403">
    <property type="entry name" value="Ankyrin repeat"/>
    <property type="match status" value="1"/>
</dbReference>
<dbReference type="Proteomes" id="UP001642484">
    <property type="component" value="Unassembled WGS sequence"/>
</dbReference>
<dbReference type="Gene3D" id="3.40.50.170">
    <property type="entry name" value="Formyl transferase, N-terminal domain"/>
    <property type="match status" value="1"/>
</dbReference>
<evidence type="ECO:0000256" key="4">
    <source>
        <dbReference type="ARBA" id="ARBA00022755"/>
    </source>
</evidence>
<dbReference type="CDD" id="cd08645">
    <property type="entry name" value="FMT_core_GART"/>
    <property type="match status" value="1"/>
</dbReference>
<feature type="compositionally biased region" description="Low complexity" evidence="9">
    <location>
        <begin position="263"/>
        <end position="279"/>
    </location>
</feature>
<comment type="caution">
    <text evidence="11">The sequence shown here is derived from an EMBL/GenBank/DDBJ whole genome shotgun (WGS) entry which is preliminary data.</text>
</comment>
<evidence type="ECO:0000256" key="1">
    <source>
        <dbReference type="ARBA" id="ARBA00005054"/>
    </source>
</evidence>
<comment type="similarity">
    <text evidence="5">Belongs to the GART family.</text>
</comment>
<proteinExistence type="inferred from homology"/>
<name>A0ABP0SYK4_9DINO</name>
<dbReference type="SUPFAM" id="SSF53328">
    <property type="entry name" value="Formyltransferase"/>
    <property type="match status" value="1"/>
</dbReference>
<dbReference type="InterPro" id="IPR036477">
    <property type="entry name" value="Formyl_transf_N_sf"/>
</dbReference>
<evidence type="ECO:0000259" key="10">
    <source>
        <dbReference type="Pfam" id="PF00551"/>
    </source>
</evidence>
<dbReference type="InterPro" id="IPR001555">
    <property type="entry name" value="GART_AS"/>
</dbReference>
<keyword evidence="3" id="KW-0808">Transferase</keyword>
<reference evidence="11 12" key="1">
    <citation type="submission" date="2024-02" db="EMBL/GenBank/DDBJ databases">
        <authorList>
            <person name="Chen Y."/>
            <person name="Shah S."/>
            <person name="Dougan E. K."/>
            <person name="Thang M."/>
            <person name="Chan C."/>
        </authorList>
    </citation>
    <scope>NUCLEOTIDE SEQUENCE [LARGE SCALE GENOMIC DNA]</scope>
</reference>
<feature type="compositionally biased region" description="Pro residues" evidence="9">
    <location>
        <begin position="280"/>
        <end position="303"/>
    </location>
</feature>
<evidence type="ECO:0000256" key="9">
    <source>
        <dbReference type="SAM" id="MobiDB-lite"/>
    </source>
</evidence>
<dbReference type="Gene3D" id="1.25.40.20">
    <property type="entry name" value="Ankyrin repeat-containing domain"/>
    <property type="match status" value="1"/>
</dbReference>
<dbReference type="PROSITE" id="PS00373">
    <property type="entry name" value="GART"/>
    <property type="match status" value="1"/>
</dbReference>
<evidence type="ECO:0000256" key="3">
    <source>
        <dbReference type="ARBA" id="ARBA00022679"/>
    </source>
</evidence>
<keyword evidence="12" id="KW-1185">Reference proteome</keyword>
<comment type="catalytic activity">
    <reaction evidence="8">
        <text>N(1)-(5-phospho-beta-D-ribosyl)glycinamide + (6R)-10-formyltetrahydrofolate = N(2)-formyl-N(1)-(5-phospho-beta-D-ribosyl)glycinamide + (6S)-5,6,7,8-tetrahydrofolate + H(+)</text>
        <dbReference type="Rhea" id="RHEA:15053"/>
        <dbReference type="ChEBI" id="CHEBI:15378"/>
        <dbReference type="ChEBI" id="CHEBI:57453"/>
        <dbReference type="ChEBI" id="CHEBI:143788"/>
        <dbReference type="ChEBI" id="CHEBI:147286"/>
        <dbReference type="ChEBI" id="CHEBI:195366"/>
        <dbReference type="EC" id="2.1.2.2"/>
    </reaction>
</comment>
<gene>
    <name evidence="11" type="ORF">CCMP2556_LOCUS54834</name>
</gene>
<feature type="region of interest" description="Disordered" evidence="9">
    <location>
        <begin position="240"/>
        <end position="303"/>
    </location>
</feature>
<dbReference type="InterPro" id="IPR004607">
    <property type="entry name" value="GART"/>
</dbReference>
<accession>A0ABP0SYK4</accession>
<dbReference type="InterPro" id="IPR036770">
    <property type="entry name" value="Ankyrin_rpt-contain_sf"/>
</dbReference>
<evidence type="ECO:0000256" key="6">
    <source>
        <dbReference type="ARBA" id="ARBA00041324"/>
    </source>
</evidence>
<evidence type="ECO:0000256" key="2">
    <source>
        <dbReference type="ARBA" id="ARBA00012254"/>
    </source>
</evidence>
<sequence>MASPLRIGLIGSTRGSSSQLTFDTIKRGELNAQIVLVVSNKGDAGILERGKNEGVKAVHVPCKKGTPRAEYDAQVTKVLREEGVELVMMCGFMRIVSPEFCKDWEGRCINIHPSLLPKHAGGMDLEVHKAVLDAGETESGCTVHLVTEEVDGGPIVVQRVVSVEPGETPETLKAKVQAEEGPAFVDAIRKSPFYREASPAAKFLLEMKADPEAGTKLGDTPLQIAQRLGFQETVHALCSAGAPLRPGTPSRARSASPMPPRPKSSSSSSPRVDGAAVPSGYPPPAPRRGAPPVPSQPRTVPRP</sequence>
<evidence type="ECO:0000256" key="5">
    <source>
        <dbReference type="ARBA" id="ARBA00038440"/>
    </source>
</evidence>
<dbReference type="NCBIfam" id="TIGR00639">
    <property type="entry name" value="PurN"/>
    <property type="match status" value="1"/>
</dbReference>
<dbReference type="EC" id="2.1.2.2" evidence="2"/>
<evidence type="ECO:0000313" key="11">
    <source>
        <dbReference type="EMBL" id="CAK9117519.1"/>
    </source>
</evidence>
<dbReference type="PANTHER" id="PTHR43369:SF2">
    <property type="entry name" value="PHOSPHORIBOSYLGLYCINAMIDE FORMYLTRANSFERASE"/>
    <property type="match status" value="1"/>
</dbReference>
<evidence type="ECO:0000256" key="8">
    <source>
        <dbReference type="ARBA" id="ARBA00047664"/>
    </source>
</evidence>
<protein>
    <recommendedName>
        <fullName evidence="2">phosphoribosylglycinamide formyltransferase 1</fullName>
        <ecNumber evidence="2">2.1.2.2</ecNumber>
    </recommendedName>
    <alternativeName>
        <fullName evidence="7">5'-phosphoribosylglycinamide transformylase</fullName>
    </alternativeName>
    <alternativeName>
        <fullName evidence="6">GAR transformylase</fullName>
    </alternativeName>
</protein>
<dbReference type="HAMAP" id="MF_01930">
    <property type="entry name" value="PurN"/>
    <property type="match status" value="1"/>
</dbReference>
<dbReference type="InterPro" id="IPR002376">
    <property type="entry name" value="Formyl_transf_N"/>
</dbReference>